<proteinExistence type="predicted"/>
<reference evidence="1" key="1">
    <citation type="submission" date="2020-02" db="EMBL/GenBank/DDBJ databases">
        <authorList>
            <person name="Meier V. D."/>
        </authorList>
    </citation>
    <scope>NUCLEOTIDE SEQUENCE</scope>
    <source>
        <strain evidence="1">AVDCRST_MAG38</strain>
    </source>
</reference>
<evidence type="ECO:0000313" key="1">
    <source>
        <dbReference type="EMBL" id="CAA9475710.1"/>
    </source>
</evidence>
<gene>
    <name evidence="1" type="ORF">AVDCRST_MAG38-1652</name>
</gene>
<sequence length="68" mass="7468">AAGGRVPGDHVPPRRLRLLACRLDRAVRALRRVLLRGSLLDPAVGVVRADPQRRDVRRRAAAAAQRSL</sequence>
<dbReference type="AlphaFoldDB" id="A0A6J4RUS7"/>
<organism evidence="1">
    <name type="scientific">uncultured Solirubrobacteraceae bacterium</name>
    <dbReference type="NCBI Taxonomy" id="1162706"/>
    <lineage>
        <taxon>Bacteria</taxon>
        <taxon>Bacillati</taxon>
        <taxon>Actinomycetota</taxon>
        <taxon>Thermoleophilia</taxon>
        <taxon>Solirubrobacterales</taxon>
        <taxon>Solirubrobacteraceae</taxon>
        <taxon>environmental samples</taxon>
    </lineage>
</organism>
<feature type="non-terminal residue" evidence="1">
    <location>
        <position position="1"/>
    </location>
</feature>
<feature type="non-terminal residue" evidence="1">
    <location>
        <position position="68"/>
    </location>
</feature>
<dbReference type="EMBL" id="CADCVJ010000137">
    <property type="protein sequence ID" value="CAA9475710.1"/>
    <property type="molecule type" value="Genomic_DNA"/>
</dbReference>
<protein>
    <submittedName>
        <fullName evidence="1">Uncharacterized protein</fullName>
    </submittedName>
</protein>
<name>A0A6J4RUS7_9ACTN</name>
<accession>A0A6J4RUS7</accession>